<proteinExistence type="inferred from homology"/>
<dbReference type="InterPro" id="IPR004886">
    <property type="entry name" value="Glucanosyltransferase"/>
</dbReference>
<evidence type="ECO:0000256" key="3">
    <source>
        <dbReference type="ARBA" id="ARBA00022729"/>
    </source>
</evidence>
<dbReference type="GO" id="GO:0031505">
    <property type="term" value="P:fungal-type cell wall organization"/>
    <property type="evidence" value="ECO:0007669"/>
    <property type="project" value="TreeGrafter"/>
</dbReference>
<dbReference type="FunFam" id="3.20.20.80:FF:000038">
    <property type="entry name" value="1,3-beta-glucanosyltransferase"/>
    <property type="match status" value="1"/>
</dbReference>
<dbReference type="AlphaFoldDB" id="A0A423WLT1"/>
<dbReference type="Pfam" id="PF03198">
    <property type="entry name" value="Glyco_hydro_72"/>
    <property type="match status" value="1"/>
</dbReference>
<sequence>MKSSLVLGLPLLGAVQAISTISAYGNKFFYEDGSQYFLKGIAYQLTSDDPLIDSEQCARDATLMKELGANSIRVYHVDASSDHSACMTIFADAGIYILVDLDTFSTYILPATPFWNHSQYDGFAAVMDEFQQYDNTLGFFVGNEVIAQASQSLAAPYIKAAVRDMKAYRDSKGYRQIPVGYSAADIAELRPMLQDYLTCGGNASDNVDFFSLNSYEWCGNDATYSTSGYSNLESGAKDFPVPIFFSETGCNTVPPRTFSDQAAIFGDEMVNDWSGSIIYEWIEETNNYGLISYGPAVDPTATGTNIVAGYTRAGTPTPVSPDFSNLKAQWATLNPTGIKSSDMDTATLSTRACPSSSTGAGAWLVNGNVQLPTLGETLQGTTYATSSPASPNSQVTKMTAGLLGVMVVFTLLL</sequence>
<evidence type="ECO:0000256" key="5">
    <source>
        <dbReference type="ARBA" id="ARBA00023180"/>
    </source>
</evidence>
<keyword evidence="6" id="KW-0472">Membrane</keyword>
<evidence type="ECO:0000256" key="2">
    <source>
        <dbReference type="ARBA" id="ARBA00007528"/>
    </source>
</evidence>
<dbReference type="OrthoDB" id="421038at2759"/>
<comment type="similarity">
    <text evidence="2 6">Belongs to the glycosyl hydrolase 72 family.</text>
</comment>
<feature type="chain" id="PRO_5018807517" description="1,3-beta-glucanosyltransferase" evidence="6">
    <location>
        <begin position="18"/>
        <end position="413"/>
    </location>
</feature>
<comment type="caution">
    <text evidence="7">The sequence shown here is derived from an EMBL/GenBank/DDBJ whole genome shotgun (WGS) entry which is preliminary data.</text>
</comment>
<dbReference type="PANTHER" id="PTHR31468">
    <property type="entry name" value="1,3-BETA-GLUCANOSYLTRANSFERASE GAS1"/>
    <property type="match status" value="1"/>
</dbReference>
<feature type="signal peptide" evidence="6">
    <location>
        <begin position="1"/>
        <end position="17"/>
    </location>
</feature>
<keyword evidence="3 6" id="KW-0732">Signal</keyword>
<dbReference type="GO" id="GO:0071970">
    <property type="term" value="P:fungal-type cell wall (1-&gt;3)-beta-D-glucan biosynthetic process"/>
    <property type="evidence" value="ECO:0007669"/>
    <property type="project" value="TreeGrafter"/>
</dbReference>
<dbReference type="SUPFAM" id="SSF51445">
    <property type="entry name" value="(Trans)glycosidases"/>
    <property type="match status" value="1"/>
</dbReference>
<name>A0A423WLT1_CYTCH</name>
<dbReference type="Gene3D" id="3.20.20.80">
    <property type="entry name" value="Glycosidases"/>
    <property type="match status" value="1"/>
</dbReference>
<reference evidence="7 8" key="1">
    <citation type="submission" date="2015-09" db="EMBL/GenBank/DDBJ databases">
        <title>Host preference determinants of Valsa canker pathogens revealed by comparative genomics.</title>
        <authorList>
            <person name="Yin Z."/>
            <person name="Huang L."/>
        </authorList>
    </citation>
    <scope>NUCLEOTIDE SEQUENCE [LARGE SCALE GENOMIC DNA]</scope>
    <source>
        <strain evidence="7 8">YSFL</strain>
    </source>
</reference>
<dbReference type="EMBL" id="LJZO01000002">
    <property type="protein sequence ID" value="ROW04351.1"/>
    <property type="molecule type" value="Genomic_DNA"/>
</dbReference>
<keyword evidence="6" id="KW-0336">GPI-anchor</keyword>
<dbReference type="Proteomes" id="UP000284375">
    <property type="component" value="Unassembled WGS sequence"/>
</dbReference>
<gene>
    <name evidence="7" type="ORF">VSDG_00772</name>
</gene>
<accession>A0A423WLT1</accession>
<organism evidence="7 8">
    <name type="scientific">Cytospora chrysosperma</name>
    <name type="common">Cytospora canker fungus</name>
    <name type="synonym">Sphaeria chrysosperma</name>
    <dbReference type="NCBI Taxonomy" id="252740"/>
    <lineage>
        <taxon>Eukaryota</taxon>
        <taxon>Fungi</taxon>
        <taxon>Dikarya</taxon>
        <taxon>Ascomycota</taxon>
        <taxon>Pezizomycotina</taxon>
        <taxon>Sordariomycetes</taxon>
        <taxon>Sordariomycetidae</taxon>
        <taxon>Diaporthales</taxon>
        <taxon>Cytosporaceae</taxon>
        <taxon>Cytospora</taxon>
    </lineage>
</organism>
<comment type="subcellular location">
    <subcellularLocation>
        <location evidence="1 6">Cell membrane</location>
        <topology evidence="1 6">Lipid-anchor</topology>
        <topology evidence="1 6">GPI-anchor</topology>
    </subcellularLocation>
</comment>
<comment type="function">
    <text evidence="6">Splits internally a 1,3-beta-glucan molecule and transfers the newly generated reducing end (the donor) to the non-reducing end of another 1,3-beta-glucan molecule (the acceptor) forming a 1,3-beta linkage, resulting in the elongation of 1,3-beta-glucan chains in the cell wall.</text>
</comment>
<evidence type="ECO:0000256" key="1">
    <source>
        <dbReference type="ARBA" id="ARBA00004609"/>
    </source>
</evidence>
<dbReference type="GO" id="GO:0042124">
    <property type="term" value="F:1,3-beta-glucanosyltransferase activity"/>
    <property type="evidence" value="ECO:0007669"/>
    <property type="project" value="TreeGrafter"/>
</dbReference>
<keyword evidence="5" id="KW-0325">Glycoprotein</keyword>
<keyword evidence="6" id="KW-0808">Transferase</keyword>
<evidence type="ECO:0000256" key="6">
    <source>
        <dbReference type="RuleBase" id="RU361209"/>
    </source>
</evidence>
<keyword evidence="8" id="KW-1185">Reference proteome</keyword>
<dbReference type="EC" id="2.4.1.-" evidence="6"/>
<protein>
    <recommendedName>
        <fullName evidence="6">1,3-beta-glucanosyltransferase</fullName>
        <ecNumber evidence="6">2.4.1.-</ecNumber>
    </recommendedName>
</protein>
<dbReference type="InterPro" id="IPR017853">
    <property type="entry name" value="GH"/>
</dbReference>
<evidence type="ECO:0000256" key="4">
    <source>
        <dbReference type="ARBA" id="ARBA00023157"/>
    </source>
</evidence>
<keyword evidence="4" id="KW-1015">Disulfide bond</keyword>
<evidence type="ECO:0000313" key="8">
    <source>
        <dbReference type="Proteomes" id="UP000284375"/>
    </source>
</evidence>
<keyword evidence="6" id="KW-0449">Lipoprotein</keyword>
<dbReference type="GO" id="GO:0005886">
    <property type="term" value="C:plasma membrane"/>
    <property type="evidence" value="ECO:0007669"/>
    <property type="project" value="UniProtKB-SubCell"/>
</dbReference>
<dbReference type="GO" id="GO:0098552">
    <property type="term" value="C:side of membrane"/>
    <property type="evidence" value="ECO:0007669"/>
    <property type="project" value="UniProtKB-KW"/>
</dbReference>
<evidence type="ECO:0000313" key="7">
    <source>
        <dbReference type="EMBL" id="ROW04351.1"/>
    </source>
</evidence>
<dbReference type="PANTHER" id="PTHR31468:SF8">
    <property type="entry name" value="1,3-BETA-GLUCANOSYLTRANSFERASE GAS2"/>
    <property type="match status" value="1"/>
</dbReference>